<dbReference type="PROSITE" id="PS50850">
    <property type="entry name" value="MFS"/>
    <property type="match status" value="1"/>
</dbReference>
<dbReference type="FunFam" id="1.20.1250.20:FF:000249">
    <property type="entry name" value="facilitated trehalose transporter Tret1"/>
    <property type="match status" value="1"/>
</dbReference>
<dbReference type="InterPro" id="IPR005829">
    <property type="entry name" value="Sugar_transporter_CS"/>
</dbReference>
<feature type="transmembrane region" description="Helical" evidence="6">
    <location>
        <begin position="348"/>
        <end position="370"/>
    </location>
</feature>
<dbReference type="KEGG" id="dvv:114329458"/>
<accession>A0A6P7FEC8</accession>
<dbReference type="PRINTS" id="PR00171">
    <property type="entry name" value="SUGRTRNSPORT"/>
</dbReference>
<feature type="transmembrane region" description="Helical" evidence="6">
    <location>
        <begin position="170"/>
        <end position="189"/>
    </location>
</feature>
<dbReference type="InterPro" id="IPR050549">
    <property type="entry name" value="MFS_Trehalose_Transporter"/>
</dbReference>
<proteinExistence type="predicted"/>
<dbReference type="InterPro" id="IPR005828">
    <property type="entry name" value="MFS_sugar_transport-like"/>
</dbReference>
<keyword evidence="3 6" id="KW-1133">Transmembrane helix</keyword>
<reference evidence="10" key="1">
    <citation type="submission" date="2025-04" db="UniProtKB">
        <authorList>
            <consortium name="RefSeq"/>
        </authorList>
    </citation>
    <scope>IDENTIFICATION</scope>
    <source>
        <tissue evidence="10">Whole insect</tissue>
    </source>
</reference>
<evidence type="ECO:0000313" key="10">
    <source>
        <dbReference type="RefSeq" id="XP_028134374.1"/>
    </source>
</evidence>
<organism evidence="10">
    <name type="scientific">Diabrotica virgifera virgifera</name>
    <name type="common">western corn rootworm</name>
    <dbReference type="NCBI Taxonomy" id="50390"/>
    <lineage>
        <taxon>Eukaryota</taxon>
        <taxon>Metazoa</taxon>
        <taxon>Ecdysozoa</taxon>
        <taxon>Arthropoda</taxon>
        <taxon>Hexapoda</taxon>
        <taxon>Insecta</taxon>
        <taxon>Pterygota</taxon>
        <taxon>Neoptera</taxon>
        <taxon>Endopterygota</taxon>
        <taxon>Coleoptera</taxon>
        <taxon>Polyphaga</taxon>
        <taxon>Cucujiformia</taxon>
        <taxon>Chrysomeloidea</taxon>
        <taxon>Chrysomelidae</taxon>
        <taxon>Galerucinae</taxon>
        <taxon>Diabroticina</taxon>
        <taxon>Diabroticites</taxon>
        <taxon>Diabrotica</taxon>
    </lineage>
</organism>
<comment type="subcellular location">
    <subcellularLocation>
        <location evidence="1">Membrane</location>
        <topology evidence="1">Multi-pass membrane protein</topology>
    </subcellularLocation>
</comment>
<dbReference type="Gene3D" id="1.20.1250.20">
    <property type="entry name" value="MFS general substrate transporter like domains"/>
    <property type="match status" value="1"/>
</dbReference>
<reference evidence="8" key="2">
    <citation type="submission" date="2025-05" db="UniProtKB">
        <authorList>
            <consortium name="EnsemblMetazoa"/>
        </authorList>
    </citation>
    <scope>IDENTIFICATION</scope>
</reference>
<dbReference type="InterPro" id="IPR036259">
    <property type="entry name" value="MFS_trans_sf"/>
</dbReference>
<dbReference type="RefSeq" id="XP_028134374.1">
    <property type="nucleotide sequence ID" value="XM_028278573.1"/>
</dbReference>
<feature type="transmembrane region" description="Helical" evidence="6">
    <location>
        <begin position="42"/>
        <end position="63"/>
    </location>
</feature>
<keyword evidence="9" id="KW-1185">Reference proteome</keyword>
<dbReference type="InterPro" id="IPR020846">
    <property type="entry name" value="MFS_dom"/>
</dbReference>
<feature type="transmembrane region" description="Helical" evidence="6">
    <location>
        <begin position="83"/>
        <end position="104"/>
    </location>
</feature>
<feature type="transmembrane region" description="Helical" evidence="6">
    <location>
        <begin position="446"/>
        <end position="468"/>
    </location>
</feature>
<feature type="domain" description="Major facilitator superfamily (MFS) profile" evidence="7">
    <location>
        <begin position="39"/>
        <end position="472"/>
    </location>
</feature>
<sequence length="487" mass="54516">MKGLHQKFLSAYILRIKLEKNEIQEKEIKTDKNVSLFLKQAFIALGPMLLTICSGMTVGYSAILLPQLQSLENSTLSIDREEASWIASVAALPMAVGSVFGGIFSAKLGRKMTHSISCLPTFLGWLTIFLANKMYMIIIGRFITGFTTGMLATVTGVYIGETSDPKYRGFLLGAISFCIALGLFLAHLIGTFLSWQNTALVCSLLPLLSQILMFFTPESPSWLAGRNKLEEAERVFYWCRGTTDETKKELEVIVDRHAPAHKTQKFFNEVLKEFLLPEFLKPLGIITVYIIANQWVGINAISFYSVNIMKDIVGGGINEYLATLIVDIMRLVMSTVACVLLRTVKRRPLALISGIGTFTTLVALSLYTYFVRIYPQISSGYIPLLCLVLYIVFVTIGFVPLPWAMMAELYPLRHRSIGSGFSSFMAFLAFFSVVKSVPSMFEMYGSHGTFCIFSLVAFFGSTFVYFYLPETKGRPLHEIEDSFKNKK</sequence>
<dbReference type="GO" id="GO:0022857">
    <property type="term" value="F:transmembrane transporter activity"/>
    <property type="evidence" value="ECO:0007669"/>
    <property type="project" value="InterPro"/>
</dbReference>
<feature type="transmembrane region" description="Helical" evidence="6">
    <location>
        <begin position="416"/>
        <end position="434"/>
    </location>
</feature>
<name>A0A6P7FEC8_DIAVI</name>
<dbReference type="PANTHER" id="PTHR48021:SF68">
    <property type="entry name" value="MAJOR FACILITATOR SUPERFAMILY (MFS) PROFILE DOMAIN-CONTAINING PROTEIN"/>
    <property type="match status" value="1"/>
</dbReference>
<evidence type="ECO:0000313" key="9">
    <source>
        <dbReference type="Proteomes" id="UP001652700"/>
    </source>
</evidence>
<dbReference type="Pfam" id="PF00083">
    <property type="entry name" value="Sugar_tr"/>
    <property type="match status" value="1"/>
</dbReference>
<dbReference type="OrthoDB" id="6612291at2759"/>
<feature type="transmembrane region" description="Helical" evidence="6">
    <location>
        <begin position="138"/>
        <end position="158"/>
    </location>
</feature>
<dbReference type="GeneID" id="114329458"/>
<evidence type="ECO:0000256" key="3">
    <source>
        <dbReference type="ARBA" id="ARBA00022989"/>
    </source>
</evidence>
<dbReference type="EnsemblMetazoa" id="XM_028278573.2">
    <property type="protein sequence ID" value="XP_028134374.1"/>
    <property type="gene ID" value="LOC114329458"/>
</dbReference>
<feature type="transmembrane region" description="Helical" evidence="6">
    <location>
        <begin position="320"/>
        <end position="341"/>
    </location>
</feature>
<protein>
    <submittedName>
        <fullName evidence="10">Facilitated trehalose transporter Tret1-like</fullName>
    </submittedName>
</protein>
<evidence type="ECO:0000259" key="7">
    <source>
        <dbReference type="PROSITE" id="PS50850"/>
    </source>
</evidence>
<dbReference type="InParanoid" id="A0A6P7FEC8"/>
<evidence type="ECO:0000256" key="6">
    <source>
        <dbReference type="SAM" id="Phobius"/>
    </source>
</evidence>
<feature type="transmembrane region" description="Helical" evidence="6">
    <location>
        <begin position="283"/>
        <end position="308"/>
    </location>
</feature>
<evidence type="ECO:0000256" key="5">
    <source>
        <dbReference type="ARBA" id="ARBA00023180"/>
    </source>
</evidence>
<keyword evidence="5" id="KW-0325">Glycoprotein</keyword>
<gene>
    <name evidence="10" type="primary">LOC114329458</name>
</gene>
<dbReference type="Proteomes" id="UP001652700">
    <property type="component" value="Unplaced"/>
</dbReference>
<dbReference type="GO" id="GO:0016020">
    <property type="term" value="C:membrane"/>
    <property type="evidence" value="ECO:0007669"/>
    <property type="project" value="UniProtKB-SubCell"/>
</dbReference>
<dbReference type="SUPFAM" id="SSF103473">
    <property type="entry name" value="MFS general substrate transporter"/>
    <property type="match status" value="1"/>
</dbReference>
<evidence type="ECO:0000256" key="1">
    <source>
        <dbReference type="ARBA" id="ARBA00004141"/>
    </source>
</evidence>
<evidence type="ECO:0000256" key="4">
    <source>
        <dbReference type="ARBA" id="ARBA00023136"/>
    </source>
</evidence>
<feature type="transmembrane region" description="Helical" evidence="6">
    <location>
        <begin position="382"/>
        <end position="404"/>
    </location>
</feature>
<dbReference type="AlphaFoldDB" id="A0A6P7FEC8"/>
<dbReference type="PROSITE" id="PS00217">
    <property type="entry name" value="SUGAR_TRANSPORT_2"/>
    <property type="match status" value="1"/>
</dbReference>
<evidence type="ECO:0000256" key="2">
    <source>
        <dbReference type="ARBA" id="ARBA00022692"/>
    </source>
</evidence>
<dbReference type="InterPro" id="IPR003663">
    <property type="entry name" value="Sugar/inositol_transpt"/>
</dbReference>
<keyword evidence="2 6" id="KW-0812">Transmembrane</keyword>
<dbReference type="PANTHER" id="PTHR48021">
    <property type="match status" value="1"/>
</dbReference>
<evidence type="ECO:0000313" key="8">
    <source>
        <dbReference type="EnsemblMetazoa" id="XP_028134374.1"/>
    </source>
</evidence>
<keyword evidence="4 6" id="KW-0472">Membrane</keyword>